<keyword evidence="4" id="KW-1185">Reference proteome</keyword>
<dbReference type="EMBL" id="BJWL01000379">
    <property type="protein sequence ID" value="GFS41533.1"/>
    <property type="molecule type" value="Genomic_DNA"/>
</dbReference>
<evidence type="ECO:0000256" key="1">
    <source>
        <dbReference type="SAM" id="Coils"/>
    </source>
</evidence>
<evidence type="ECO:0000256" key="2">
    <source>
        <dbReference type="SAM" id="MobiDB-lite"/>
    </source>
</evidence>
<organism evidence="3 4">
    <name type="scientific">Actinidia rufa</name>
    <dbReference type="NCBI Taxonomy" id="165716"/>
    <lineage>
        <taxon>Eukaryota</taxon>
        <taxon>Viridiplantae</taxon>
        <taxon>Streptophyta</taxon>
        <taxon>Embryophyta</taxon>
        <taxon>Tracheophyta</taxon>
        <taxon>Spermatophyta</taxon>
        <taxon>Magnoliopsida</taxon>
        <taxon>eudicotyledons</taxon>
        <taxon>Gunneridae</taxon>
        <taxon>Pentapetalae</taxon>
        <taxon>asterids</taxon>
        <taxon>Ericales</taxon>
        <taxon>Actinidiaceae</taxon>
        <taxon>Actinidia</taxon>
    </lineage>
</organism>
<gene>
    <name evidence="3" type="ORF">Acr_00g0074960</name>
</gene>
<dbReference type="Proteomes" id="UP000585474">
    <property type="component" value="Unassembled WGS sequence"/>
</dbReference>
<protein>
    <submittedName>
        <fullName evidence="3">Uncharacterized protein</fullName>
    </submittedName>
</protein>
<keyword evidence="1" id="KW-0175">Coiled coil</keyword>
<comment type="caution">
    <text evidence="3">The sequence shown here is derived from an EMBL/GenBank/DDBJ whole genome shotgun (WGS) entry which is preliminary data.</text>
</comment>
<dbReference type="AlphaFoldDB" id="A0A7J0DSX2"/>
<proteinExistence type="predicted"/>
<feature type="compositionally biased region" description="Polar residues" evidence="2">
    <location>
        <begin position="1"/>
        <end position="11"/>
    </location>
</feature>
<reference evidence="4" key="1">
    <citation type="submission" date="2019-07" db="EMBL/GenBank/DDBJ databases">
        <title>De Novo Assembly of kiwifruit Actinidia rufa.</title>
        <authorList>
            <person name="Sugita-Konishi S."/>
            <person name="Sato K."/>
            <person name="Mori E."/>
            <person name="Abe Y."/>
            <person name="Kisaki G."/>
            <person name="Hamano K."/>
            <person name="Suezawa K."/>
            <person name="Otani M."/>
            <person name="Fukuda T."/>
            <person name="Manabe T."/>
            <person name="Gomi K."/>
            <person name="Tabuchi M."/>
            <person name="Akimitsu K."/>
            <person name="Kataoka I."/>
        </authorList>
    </citation>
    <scope>NUCLEOTIDE SEQUENCE [LARGE SCALE GENOMIC DNA]</scope>
    <source>
        <strain evidence="4">cv. Fuchu</strain>
    </source>
</reference>
<evidence type="ECO:0000313" key="4">
    <source>
        <dbReference type="Proteomes" id="UP000585474"/>
    </source>
</evidence>
<accession>A0A7J0DSX2</accession>
<feature type="coiled-coil region" evidence="1">
    <location>
        <begin position="149"/>
        <end position="198"/>
    </location>
</feature>
<feature type="region of interest" description="Disordered" evidence="2">
    <location>
        <begin position="1"/>
        <end position="20"/>
    </location>
</feature>
<evidence type="ECO:0000313" key="3">
    <source>
        <dbReference type="EMBL" id="GFS41533.1"/>
    </source>
</evidence>
<sequence>METGGLSQKPKSNGKESVDYNSSRFVRRQEIFEIPQEENPEFELLNIGMPDLVAISHELLMEGDEWDGERTVSMNLTRASLLWAIGMGKTINLPCMMFLSLCAAHTALDLRGSVPFTRFLTKLFRSSGVRIPLDLIRNELERAIDRSLLSRYEDQRKNRRLEAMALETEPSFGMTELKEEITKLKAEMNTHMTALEEESGRHTTML</sequence>
<name>A0A7J0DSX2_9ERIC</name>